<keyword evidence="3" id="KW-1185">Reference proteome</keyword>
<name>A0A4C1UNY9_EUMVA</name>
<sequence length="118" mass="12499">MTLSFGPGARATARLEVSEHAAFPLFEAITVHVPAGGASFVVTEHADRILGAHRVPWTQALAGYAAAPSFLRFALTGSALPPRSHADAPPPSNEIERIAREEGARQTKHILPEARAAD</sequence>
<gene>
    <name evidence="2" type="ORF">EVAR_18748_1</name>
</gene>
<feature type="compositionally biased region" description="Basic and acidic residues" evidence="1">
    <location>
        <begin position="94"/>
        <end position="118"/>
    </location>
</feature>
<evidence type="ECO:0000313" key="2">
    <source>
        <dbReference type="EMBL" id="GBP27554.1"/>
    </source>
</evidence>
<protein>
    <submittedName>
        <fullName evidence="2">Uncharacterized protein</fullName>
    </submittedName>
</protein>
<organism evidence="2 3">
    <name type="scientific">Eumeta variegata</name>
    <name type="common">Bagworm moth</name>
    <name type="synonym">Eumeta japonica</name>
    <dbReference type="NCBI Taxonomy" id="151549"/>
    <lineage>
        <taxon>Eukaryota</taxon>
        <taxon>Metazoa</taxon>
        <taxon>Ecdysozoa</taxon>
        <taxon>Arthropoda</taxon>
        <taxon>Hexapoda</taxon>
        <taxon>Insecta</taxon>
        <taxon>Pterygota</taxon>
        <taxon>Neoptera</taxon>
        <taxon>Endopterygota</taxon>
        <taxon>Lepidoptera</taxon>
        <taxon>Glossata</taxon>
        <taxon>Ditrysia</taxon>
        <taxon>Tineoidea</taxon>
        <taxon>Psychidae</taxon>
        <taxon>Oiketicinae</taxon>
        <taxon>Eumeta</taxon>
    </lineage>
</organism>
<dbReference type="AlphaFoldDB" id="A0A4C1UNY9"/>
<dbReference type="EMBL" id="BGZK01000195">
    <property type="protein sequence ID" value="GBP27554.1"/>
    <property type="molecule type" value="Genomic_DNA"/>
</dbReference>
<reference evidence="2 3" key="1">
    <citation type="journal article" date="2019" name="Commun. Biol.">
        <title>The bagworm genome reveals a unique fibroin gene that provides high tensile strength.</title>
        <authorList>
            <person name="Kono N."/>
            <person name="Nakamura H."/>
            <person name="Ohtoshi R."/>
            <person name="Tomita M."/>
            <person name="Numata K."/>
            <person name="Arakawa K."/>
        </authorList>
    </citation>
    <scope>NUCLEOTIDE SEQUENCE [LARGE SCALE GENOMIC DNA]</scope>
</reference>
<evidence type="ECO:0000313" key="3">
    <source>
        <dbReference type="Proteomes" id="UP000299102"/>
    </source>
</evidence>
<evidence type="ECO:0000256" key="1">
    <source>
        <dbReference type="SAM" id="MobiDB-lite"/>
    </source>
</evidence>
<proteinExistence type="predicted"/>
<accession>A0A4C1UNY9</accession>
<dbReference type="Proteomes" id="UP000299102">
    <property type="component" value="Unassembled WGS sequence"/>
</dbReference>
<feature type="region of interest" description="Disordered" evidence="1">
    <location>
        <begin position="81"/>
        <end position="118"/>
    </location>
</feature>
<comment type="caution">
    <text evidence="2">The sequence shown here is derived from an EMBL/GenBank/DDBJ whole genome shotgun (WGS) entry which is preliminary data.</text>
</comment>